<dbReference type="RefSeq" id="WP_175537689.1">
    <property type="nucleotide sequence ID" value="NZ_FMZC01000003.1"/>
</dbReference>
<evidence type="ECO:0000256" key="1">
    <source>
        <dbReference type="SAM" id="Phobius"/>
    </source>
</evidence>
<organism evidence="2 3">
    <name type="scientific">Paracidovorax valerianellae</name>
    <dbReference type="NCBI Taxonomy" id="187868"/>
    <lineage>
        <taxon>Bacteria</taxon>
        <taxon>Pseudomonadati</taxon>
        <taxon>Pseudomonadota</taxon>
        <taxon>Betaproteobacteria</taxon>
        <taxon>Burkholderiales</taxon>
        <taxon>Comamonadaceae</taxon>
        <taxon>Paracidovorax</taxon>
    </lineage>
</organism>
<dbReference type="STRING" id="187868.SAMN05192589_103431"/>
<dbReference type="AlphaFoldDB" id="A0A1G6Q6D0"/>
<keyword evidence="1" id="KW-1133">Transmembrane helix</keyword>
<evidence type="ECO:0000313" key="3">
    <source>
        <dbReference type="Proteomes" id="UP000198781"/>
    </source>
</evidence>
<keyword evidence="1" id="KW-0812">Transmembrane</keyword>
<feature type="transmembrane region" description="Helical" evidence="1">
    <location>
        <begin position="36"/>
        <end position="55"/>
    </location>
</feature>
<evidence type="ECO:0000313" key="2">
    <source>
        <dbReference type="EMBL" id="SDC87286.1"/>
    </source>
</evidence>
<sequence>MLIFRWLATLLLLMAAVSFAFYVGTGQARYKRWGLIILKWTVIAAFVFFAVLILGRIA</sequence>
<keyword evidence="3" id="KW-1185">Reference proteome</keyword>
<protein>
    <submittedName>
        <fullName evidence="2">Uncharacterized protein</fullName>
    </submittedName>
</protein>
<dbReference type="Proteomes" id="UP000198781">
    <property type="component" value="Unassembled WGS sequence"/>
</dbReference>
<keyword evidence="1" id="KW-0472">Membrane</keyword>
<dbReference type="EMBL" id="FMZC01000003">
    <property type="protein sequence ID" value="SDC87286.1"/>
    <property type="molecule type" value="Genomic_DNA"/>
</dbReference>
<accession>A0A1G6Q6D0</accession>
<proteinExistence type="predicted"/>
<reference evidence="2 3" key="1">
    <citation type="submission" date="2016-10" db="EMBL/GenBank/DDBJ databases">
        <authorList>
            <person name="de Groot N.N."/>
        </authorList>
    </citation>
    <scope>NUCLEOTIDE SEQUENCE [LARGE SCALE GENOMIC DNA]</scope>
    <source>
        <strain evidence="2 3">DSM 16619</strain>
    </source>
</reference>
<name>A0A1G6Q6D0_9BURK</name>
<gene>
    <name evidence="2" type="ORF">SAMN05192589_103431</name>
</gene>